<dbReference type="InterPro" id="IPR001627">
    <property type="entry name" value="Semap_dom"/>
</dbReference>
<dbReference type="CDD" id="cd09295">
    <property type="entry name" value="Sema"/>
    <property type="match status" value="1"/>
</dbReference>
<feature type="chain" id="PRO_5003193393" description="Sema domain-containing protein" evidence="2">
    <location>
        <begin position="25"/>
        <end position="980"/>
    </location>
</feature>
<gene>
    <name evidence="4" type="ORF">GSOID_T00006936001</name>
</gene>
<proteinExistence type="predicted"/>
<dbReference type="EMBL" id="FN653239">
    <property type="protein sequence ID" value="CBY13975.1"/>
    <property type="molecule type" value="Genomic_DNA"/>
</dbReference>
<accession>E4XWC0</accession>
<dbReference type="Gene3D" id="2.130.10.10">
    <property type="entry name" value="YVTN repeat-like/Quinoprotein amine dehydrogenase"/>
    <property type="match status" value="1"/>
</dbReference>
<keyword evidence="2" id="KW-0732">Signal</keyword>
<keyword evidence="5" id="KW-1185">Reference proteome</keyword>
<dbReference type="AlphaFoldDB" id="E4XWC0"/>
<evidence type="ECO:0000256" key="2">
    <source>
        <dbReference type="SAM" id="SignalP"/>
    </source>
</evidence>
<feature type="signal peptide" evidence="2">
    <location>
        <begin position="1"/>
        <end position="24"/>
    </location>
</feature>
<dbReference type="InParanoid" id="E4XWC0"/>
<evidence type="ECO:0000313" key="4">
    <source>
        <dbReference type="EMBL" id="CBY13975.1"/>
    </source>
</evidence>
<evidence type="ECO:0000313" key="5">
    <source>
        <dbReference type="Proteomes" id="UP000001307"/>
    </source>
</evidence>
<name>E4XWC0_OIKDI</name>
<dbReference type="InterPro" id="IPR036352">
    <property type="entry name" value="Semap_dom_sf"/>
</dbReference>
<dbReference type="OrthoDB" id="9988752at2759"/>
<evidence type="ECO:0000256" key="1">
    <source>
        <dbReference type="PROSITE-ProRule" id="PRU00352"/>
    </source>
</evidence>
<dbReference type="SUPFAM" id="SSF101912">
    <property type="entry name" value="Sema domain"/>
    <property type="match status" value="1"/>
</dbReference>
<protein>
    <recommendedName>
        <fullName evidence="3">Sema domain-containing protein</fullName>
    </recommendedName>
</protein>
<dbReference type="InterPro" id="IPR015943">
    <property type="entry name" value="WD40/YVTN_repeat-like_dom_sf"/>
</dbReference>
<evidence type="ECO:0000259" key="3">
    <source>
        <dbReference type="PROSITE" id="PS51004"/>
    </source>
</evidence>
<dbReference type="PROSITE" id="PS51004">
    <property type="entry name" value="SEMA"/>
    <property type="match status" value="1"/>
</dbReference>
<reference evidence="4" key="1">
    <citation type="journal article" date="2010" name="Science">
        <title>Plasticity of animal genome architecture unmasked by rapid evolution of a pelagic tunicate.</title>
        <authorList>
            <person name="Denoeud F."/>
            <person name="Henriet S."/>
            <person name="Mungpakdee S."/>
            <person name="Aury J.M."/>
            <person name="Da Silva C."/>
            <person name="Brinkmann H."/>
            <person name="Mikhaleva J."/>
            <person name="Olsen L.C."/>
            <person name="Jubin C."/>
            <person name="Canestro C."/>
            <person name="Bouquet J.M."/>
            <person name="Danks G."/>
            <person name="Poulain J."/>
            <person name="Campsteijn C."/>
            <person name="Adamski M."/>
            <person name="Cross I."/>
            <person name="Yadetie F."/>
            <person name="Muffato M."/>
            <person name="Louis A."/>
            <person name="Butcher S."/>
            <person name="Tsagkogeorga G."/>
            <person name="Konrad A."/>
            <person name="Singh S."/>
            <person name="Jensen M.F."/>
            <person name="Cong E.H."/>
            <person name="Eikeseth-Otteraa H."/>
            <person name="Noel B."/>
            <person name="Anthouard V."/>
            <person name="Porcel B.M."/>
            <person name="Kachouri-Lafond R."/>
            <person name="Nishino A."/>
            <person name="Ugolini M."/>
            <person name="Chourrout P."/>
            <person name="Nishida H."/>
            <person name="Aasland R."/>
            <person name="Huzurbazar S."/>
            <person name="Westhof E."/>
            <person name="Delsuc F."/>
            <person name="Lehrach H."/>
            <person name="Reinhardt R."/>
            <person name="Weissenbach J."/>
            <person name="Roy S.W."/>
            <person name="Artiguenave F."/>
            <person name="Postlethwait J.H."/>
            <person name="Manak J.R."/>
            <person name="Thompson E.M."/>
            <person name="Jaillon O."/>
            <person name="Du Pasquier L."/>
            <person name="Boudinot P."/>
            <person name="Liberles D.A."/>
            <person name="Volff J.N."/>
            <person name="Philippe H."/>
            <person name="Lenhard B."/>
            <person name="Roest Crollius H."/>
            <person name="Wincker P."/>
            <person name="Chourrout D."/>
        </authorList>
    </citation>
    <scope>NUCLEOTIDE SEQUENCE [LARGE SCALE GENOMIC DNA]</scope>
</reference>
<sequence>MACERNIVWLFYLTIFGCSQNCFAERSKNFGHAKKSDLHLRPIEKDVFCTSRGASHSDEESLQGAPRFFSWAFVAGDDKEFLISGHKEYFSIAEIPFRPHVKEYFPDGSSTIETQSHVSARISCERAFGKFSEHCSNYITSISQKTDDSEKLQFQVCNSNFAQPKLETWKIDLENYNDKLTKAVSKETEFSTANSCPASFKSSTLTKWIDSTMRVAAIGLHKEVKSGSPVVSVFAFEKEAFSTKEAKVNLFHDARFMLISSNIEQIHFLYSDVSSAPDDDSEAFFRQNSRPKIASICRSGFEILNEFHLGDLNCKEEDFDFPIFVDAVETELHIFGIFQSRARKYQKNAICRFEKADLGKLSKTISSVQCSENDPTEYLNIRSRSSVNGELVMSPRDSSEYGAFTSITVDAEKTENFPLIFIGTEEGILLKTAKFEEFSSLEKLEYPWQLVEAYNIEKMAKNAVKLESISDDWVIKKIHFRYDKLGALRLPYVYVATDSCVLAVKVQNCDLSDCCQNDPYCELRNLPKTCHDLDFTLRHPLNKVTYHRNCDTNSEEKEIVTEDKKAVSYFYPVNLNDDNCTDAQNGLQQASRKEYKRVKNLLDRVTRNLTHPEILKQAMLSAAEIVLHRVYNENLDSSIPVPIQSSQISVFPELAFHLQILREQLATMLTPSRAVDTNCDLSSSQTTNSFCGSIEYKTKWSRQLWNWMRQLLSAYSADCTTNENPILTGSSKLLCKKSTCRFGFLIDVQTAFRETGLRATGVPLDISPKELELKSDFAIVGLVVENKTSPFEIIYNPDIQEAIIKLHFNVDLCLLSQHREKFENFKNFRSLPDMVKKAYTNLAVEINDKIRQTLASRKKRETSRTERCPEISKHPITFESLATENLTEQEFEIFLVLFERYGTCSSSKLSIEQRTSLRRIFGGRKSAASLLTYSLASPKCRYTVDINKSLKSRSSRDFSLEFIGSTKKLKVTFFAKHKSR</sequence>
<feature type="domain" description="Sema" evidence="3">
    <location>
        <begin position="1"/>
        <end position="506"/>
    </location>
</feature>
<dbReference type="Proteomes" id="UP000001307">
    <property type="component" value="Unassembled WGS sequence"/>
</dbReference>
<organism evidence="4">
    <name type="scientific">Oikopleura dioica</name>
    <name type="common">Tunicate</name>
    <dbReference type="NCBI Taxonomy" id="34765"/>
    <lineage>
        <taxon>Eukaryota</taxon>
        <taxon>Metazoa</taxon>
        <taxon>Chordata</taxon>
        <taxon>Tunicata</taxon>
        <taxon>Appendicularia</taxon>
        <taxon>Copelata</taxon>
        <taxon>Oikopleuridae</taxon>
        <taxon>Oikopleura</taxon>
    </lineage>
</organism>
<comment type="caution">
    <text evidence="1">Lacks conserved residue(s) required for the propagation of feature annotation.</text>
</comment>
<dbReference type="PROSITE" id="PS51257">
    <property type="entry name" value="PROKAR_LIPOPROTEIN"/>
    <property type="match status" value="1"/>
</dbReference>